<keyword evidence="3" id="KW-1185">Reference proteome</keyword>
<accession>A0ABU7AKK4</accession>
<name>A0ABU7AKK4_9TELE</name>
<feature type="region of interest" description="Disordered" evidence="1">
    <location>
        <begin position="1"/>
        <end position="22"/>
    </location>
</feature>
<organism evidence="2 3">
    <name type="scientific">Ataeniobius toweri</name>
    <dbReference type="NCBI Taxonomy" id="208326"/>
    <lineage>
        <taxon>Eukaryota</taxon>
        <taxon>Metazoa</taxon>
        <taxon>Chordata</taxon>
        <taxon>Craniata</taxon>
        <taxon>Vertebrata</taxon>
        <taxon>Euteleostomi</taxon>
        <taxon>Actinopterygii</taxon>
        <taxon>Neopterygii</taxon>
        <taxon>Teleostei</taxon>
        <taxon>Neoteleostei</taxon>
        <taxon>Acanthomorphata</taxon>
        <taxon>Ovalentaria</taxon>
        <taxon>Atherinomorphae</taxon>
        <taxon>Cyprinodontiformes</taxon>
        <taxon>Goodeidae</taxon>
        <taxon>Ataeniobius</taxon>
    </lineage>
</organism>
<dbReference type="Proteomes" id="UP001345963">
    <property type="component" value="Unassembled WGS sequence"/>
</dbReference>
<reference evidence="2 3" key="1">
    <citation type="submission" date="2021-07" db="EMBL/GenBank/DDBJ databases">
        <authorList>
            <person name="Palmer J.M."/>
        </authorList>
    </citation>
    <scope>NUCLEOTIDE SEQUENCE [LARGE SCALE GENOMIC DNA]</scope>
    <source>
        <strain evidence="2 3">AT_MEX2019</strain>
        <tissue evidence="2">Muscle</tissue>
    </source>
</reference>
<proteinExistence type="predicted"/>
<dbReference type="EMBL" id="JAHUTI010020023">
    <property type="protein sequence ID" value="MED6238321.1"/>
    <property type="molecule type" value="Genomic_DNA"/>
</dbReference>
<evidence type="ECO:0000313" key="2">
    <source>
        <dbReference type="EMBL" id="MED6238321.1"/>
    </source>
</evidence>
<comment type="caution">
    <text evidence="2">The sequence shown here is derived from an EMBL/GenBank/DDBJ whole genome shotgun (WGS) entry which is preliminary data.</text>
</comment>
<sequence length="78" mass="8324">MGALVDGAGERGRSRISADEKMDGGYPLLPSLLCGSGGASRTLSRAASRRPAEDHEIGMINNYNYWQTCQLLCGNGHL</sequence>
<feature type="compositionally biased region" description="Basic and acidic residues" evidence="1">
    <location>
        <begin position="8"/>
        <end position="22"/>
    </location>
</feature>
<gene>
    <name evidence="2" type="ORF">ATANTOWER_017083</name>
</gene>
<evidence type="ECO:0000256" key="1">
    <source>
        <dbReference type="SAM" id="MobiDB-lite"/>
    </source>
</evidence>
<evidence type="ECO:0000313" key="3">
    <source>
        <dbReference type="Proteomes" id="UP001345963"/>
    </source>
</evidence>
<protein>
    <submittedName>
        <fullName evidence="2">Uncharacterized protein</fullName>
    </submittedName>
</protein>